<name>A0A2N5VZ63_9BASI</name>
<comment type="caution">
    <text evidence="2">The sequence shown here is derived from an EMBL/GenBank/DDBJ whole genome shotgun (WGS) entry which is preliminary data.</text>
</comment>
<evidence type="ECO:0000313" key="2">
    <source>
        <dbReference type="EMBL" id="PLW55270.1"/>
    </source>
</evidence>
<evidence type="ECO:0000313" key="3">
    <source>
        <dbReference type="Proteomes" id="UP000235388"/>
    </source>
</evidence>
<feature type="region of interest" description="Disordered" evidence="1">
    <location>
        <begin position="1"/>
        <end position="28"/>
    </location>
</feature>
<organism evidence="2 3">
    <name type="scientific">Puccinia coronata f. sp. avenae</name>
    <dbReference type="NCBI Taxonomy" id="200324"/>
    <lineage>
        <taxon>Eukaryota</taxon>
        <taxon>Fungi</taxon>
        <taxon>Dikarya</taxon>
        <taxon>Basidiomycota</taxon>
        <taxon>Pucciniomycotina</taxon>
        <taxon>Pucciniomycetes</taxon>
        <taxon>Pucciniales</taxon>
        <taxon>Pucciniaceae</taxon>
        <taxon>Puccinia</taxon>
    </lineage>
</organism>
<dbReference type="AlphaFoldDB" id="A0A2N5VZ63"/>
<evidence type="ECO:0000256" key="1">
    <source>
        <dbReference type="SAM" id="MobiDB-lite"/>
    </source>
</evidence>
<dbReference type="Proteomes" id="UP000235388">
    <property type="component" value="Unassembled WGS sequence"/>
</dbReference>
<reference evidence="2 3" key="1">
    <citation type="submission" date="2017-11" db="EMBL/GenBank/DDBJ databases">
        <title>De novo assembly and phasing of dikaryotic genomes from two isolates of Puccinia coronata f. sp. avenae, the causal agent of oat crown rust.</title>
        <authorList>
            <person name="Miller M.E."/>
            <person name="Zhang Y."/>
            <person name="Omidvar V."/>
            <person name="Sperschneider J."/>
            <person name="Schwessinger B."/>
            <person name="Raley C."/>
            <person name="Palmer J.M."/>
            <person name="Garnica D."/>
            <person name="Upadhyaya N."/>
            <person name="Rathjen J."/>
            <person name="Taylor J.M."/>
            <person name="Park R.F."/>
            <person name="Dodds P.N."/>
            <person name="Hirsch C.D."/>
            <person name="Kianian S.F."/>
            <person name="Figueroa M."/>
        </authorList>
    </citation>
    <scope>NUCLEOTIDE SEQUENCE [LARGE SCALE GENOMIC DNA]</scope>
    <source>
        <strain evidence="2">12NC29</strain>
    </source>
</reference>
<sequence length="184" mass="19326">MGGLPSGGMGGPSGGYGGPSGGMGGPSGGYGGPSVRGLWFLQLSRKWCGHARRPAPLGFVQKPFKLVQLSGLLSKRLSPAKFVQLPGLRPAPPPTRLASLALIMPRGLSTAAWPSWVSSVLPCCFSPPQNDPKLAPAPIPCPPNPCVLFHAFLRLDLMRAEVAVAAQLLQVVWGWGSEIHQCCR</sequence>
<keyword evidence="3" id="KW-1185">Reference proteome</keyword>
<protein>
    <submittedName>
        <fullName evidence="2">Uncharacterized protein</fullName>
    </submittedName>
</protein>
<gene>
    <name evidence="2" type="ORF">PCANC_10541</name>
</gene>
<proteinExistence type="predicted"/>
<accession>A0A2N5VZ63</accession>
<dbReference type="EMBL" id="PGCJ01000034">
    <property type="protein sequence ID" value="PLW55270.1"/>
    <property type="molecule type" value="Genomic_DNA"/>
</dbReference>